<feature type="domain" description="Peptidase C45 hydrolase" evidence="1">
    <location>
        <begin position="158"/>
        <end position="275"/>
    </location>
</feature>
<dbReference type="RefSeq" id="WP_194412971.1">
    <property type="nucleotide sequence ID" value="NZ_BAABKZ010000001.1"/>
</dbReference>
<reference evidence="3" key="1">
    <citation type="journal article" date="2019" name="Int. J. Syst. Evol. Microbiol.">
        <title>The Global Catalogue of Microorganisms (GCM) 10K type strain sequencing project: providing services to taxonomists for standard genome sequencing and annotation.</title>
        <authorList>
            <consortium name="The Broad Institute Genomics Platform"/>
            <consortium name="The Broad Institute Genome Sequencing Center for Infectious Disease"/>
            <person name="Wu L."/>
            <person name="Ma J."/>
        </authorList>
    </citation>
    <scope>NUCLEOTIDE SEQUENCE [LARGE SCALE GENOMIC DNA]</scope>
    <source>
        <strain evidence="3">JCM 18959</strain>
    </source>
</reference>
<keyword evidence="3" id="KW-1185">Reference proteome</keyword>
<gene>
    <name evidence="2" type="ORF">GCM10025760_11540</name>
</gene>
<proteinExistence type="predicted"/>
<organism evidence="2 3">
    <name type="scientific">Microbacterium yannicii</name>
    <dbReference type="NCBI Taxonomy" id="671622"/>
    <lineage>
        <taxon>Bacteria</taxon>
        <taxon>Bacillati</taxon>
        <taxon>Actinomycetota</taxon>
        <taxon>Actinomycetes</taxon>
        <taxon>Micrococcales</taxon>
        <taxon>Microbacteriaceae</taxon>
        <taxon>Microbacterium</taxon>
    </lineage>
</organism>
<protein>
    <recommendedName>
        <fullName evidence="1">Peptidase C45 hydrolase domain-containing protein</fullName>
    </recommendedName>
</protein>
<name>A0ABP9LZQ6_9MICO</name>
<evidence type="ECO:0000313" key="2">
    <source>
        <dbReference type="EMBL" id="GAA5088710.1"/>
    </source>
</evidence>
<dbReference type="Gene3D" id="3.60.60.10">
    <property type="entry name" value="Penicillin V Acylase, Chain A"/>
    <property type="match status" value="1"/>
</dbReference>
<dbReference type="Proteomes" id="UP001501407">
    <property type="component" value="Unassembled WGS sequence"/>
</dbReference>
<dbReference type="Pfam" id="PF03417">
    <property type="entry name" value="AAT"/>
    <property type="match status" value="1"/>
</dbReference>
<evidence type="ECO:0000313" key="3">
    <source>
        <dbReference type="Proteomes" id="UP001501407"/>
    </source>
</evidence>
<dbReference type="Gene3D" id="1.10.10.2120">
    <property type="match status" value="1"/>
</dbReference>
<comment type="caution">
    <text evidence="2">The sequence shown here is derived from an EMBL/GenBank/DDBJ whole genome shotgun (WGS) entry which is preliminary data.</text>
</comment>
<evidence type="ECO:0000259" key="1">
    <source>
        <dbReference type="Pfam" id="PF03417"/>
    </source>
</evidence>
<dbReference type="NCBIfam" id="NF040521">
    <property type="entry name" value="C45_proenzyme"/>
    <property type="match status" value="1"/>
</dbReference>
<dbReference type="EMBL" id="BAABKZ010000001">
    <property type="protein sequence ID" value="GAA5088710.1"/>
    <property type="molecule type" value="Genomic_DNA"/>
</dbReference>
<dbReference type="InterPro" id="IPR047801">
    <property type="entry name" value="Peptidase_C45"/>
</dbReference>
<sequence length="357" mass="37345">MQLRTAASTSRDPVARGRELGAAFAPQFQRTAALYLAHFAELGVPSGEVRGIAERSSAALTAWAPELAAEADAIADAAQLERWRLAAVGARTEILAAAPPRTEGECSTAVHVGPGQPAESIQTWDWHDFLTPEGLLWEFPSDAGLDVKLFTEFGTAAKIGVNSAGLGLHFNILSHVSDSDAGGVPVHAIARRVLDEARSIEDARRIAASATVSASTVLTVFETGPAGSRAASLELSPAGLGVVGPAADGWLLHTNHFLDARLSSGDTVPNDSTTRARYAHLDTVRGRLTGPDPTARALAVCGGLGADAPVCMTPDPALPRVDQWTTLLTIAIDTETFALDVYPGRPDEAATAGFTRF</sequence>
<accession>A0ABP9LZQ6</accession>
<dbReference type="InterPro" id="IPR047794">
    <property type="entry name" value="C45_proenzyme-like"/>
</dbReference>
<dbReference type="PANTHER" id="PTHR34180:SF1">
    <property type="entry name" value="BETA-ALANYL-DOPAMINE_CARCININE HYDROLASE"/>
    <property type="match status" value="1"/>
</dbReference>
<dbReference type="InterPro" id="IPR005079">
    <property type="entry name" value="Peptidase_C45_hydrolase"/>
</dbReference>
<dbReference type="PANTHER" id="PTHR34180">
    <property type="entry name" value="PEPTIDASE C45"/>
    <property type="match status" value="1"/>
</dbReference>